<sequence>MLSNKSVELAQMIVSNECACVTPRPNSILEEAVVNSAPVLQTEGPSLESFAQEMIVASAREADGFDLHDAAISDVVATVGPALVRQIKYVRDVVVPFITETSATLMDKVQESEPLEYEIVPVGIGDLSTLPVVAELFGKMNSNVPFARLIKDAPAKTDAELINALRTGLPELDDAMAATIAKYGHSRIVEMYEAFFRGTFNQANDEVSRGIYNMIVKSGDGYRFSLVNPGIVDLAIVGYFLIDSFMDNVIPGTGMSLDQYKGVIQGMKLSMGQQIQNLIRNFTDDIKRQRLIIRWADQRGIVTDASKARILVNEIVYTNALAQNVTPEVIIGGMMDPRGAKMDLQSFITNARFYQGLWEQLDKSRNDFVEKGFQLRLKNIIAPVIEQKLQALPNDYLPDGYDRTARVKAILDNLNASGLNAYGDWDMDGVPNLFYLVKNIATTGIFNFIDTRSIIDIIERDIEEGEEKPEYAAYRAAVIYLAKWLVSQFDVTA</sequence>
<proteinExistence type="predicted"/>
<protein>
    <submittedName>
        <fullName evidence="1">Uncharacterized protein</fullName>
    </submittedName>
</protein>
<reference evidence="2" key="1">
    <citation type="submission" date="2017-06" db="EMBL/GenBank/DDBJ databases">
        <authorList>
            <person name="Zhao X."/>
        </authorList>
    </citation>
    <scope>NUCLEOTIDE SEQUENCE [LARGE SCALE GENOMIC DNA]</scope>
</reference>
<evidence type="ECO:0000313" key="1">
    <source>
        <dbReference type="EMBL" id="ATA65439.1"/>
    </source>
</evidence>
<keyword evidence="2" id="KW-1185">Reference proteome</keyword>
<dbReference type="Proteomes" id="UP000223363">
    <property type="component" value="Segment"/>
</dbReference>
<gene>
    <name evidence="1" type="ORF">2050HW_00104</name>
</gene>
<dbReference type="EMBL" id="MF285618">
    <property type="protein sequence ID" value="ATA65439.1"/>
    <property type="molecule type" value="Genomic_DNA"/>
</dbReference>
<organism evidence="1 2">
    <name type="scientific">Serratia phage vB_SmaM_ 2050HW</name>
    <dbReference type="NCBI Taxonomy" id="2024252"/>
    <lineage>
        <taxon>Viruses</taxon>
        <taxon>Duplodnaviria</taxon>
        <taxon>Heunggongvirae</taxon>
        <taxon>Uroviricota</taxon>
        <taxon>Caudoviricetes</taxon>
        <taxon>Chimalliviridae</taxon>
        <taxon>Moabitevirus</taxon>
        <taxon>Moabitevirus mv2050HW</taxon>
    </lineage>
</organism>
<accession>A0A289YYV7</accession>
<evidence type="ECO:0000313" key="2">
    <source>
        <dbReference type="Proteomes" id="UP000223363"/>
    </source>
</evidence>
<name>A0A289YYV7_9CAUD</name>